<sequence length="145" mass="15510">MMTRPQLTPVSDRAPAGPDAALDTLARAIWAHGRDRGIRAMEALAATAVNRRYRTPGRTLADLVQDPDLFAAWDPDDPRHAEMLAADSRDPAFAAALRVARRAMAGVDGIVGGADHFVDDADPLPDWASSLTPTASLAGFSFYRA</sequence>
<dbReference type="AlphaFoldDB" id="A0A2K9NBY0"/>
<dbReference type="RefSeq" id="WP_102112307.1">
    <property type="nucleotide sequence ID" value="NZ_BMGN01000002.1"/>
</dbReference>
<keyword evidence="2" id="KW-1185">Reference proteome</keyword>
<dbReference type="KEGG" id="ncb:C0V82_10550"/>
<evidence type="ECO:0000313" key="1">
    <source>
        <dbReference type="EMBL" id="AUN30628.1"/>
    </source>
</evidence>
<evidence type="ECO:0000313" key="2">
    <source>
        <dbReference type="Proteomes" id="UP000234752"/>
    </source>
</evidence>
<name>A0A2K9NBY0_9PROT</name>
<gene>
    <name evidence="1" type="ORF">C0V82_10550</name>
</gene>
<reference evidence="1 2" key="1">
    <citation type="submission" date="2017-12" db="EMBL/GenBank/DDBJ databases">
        <title>Genomes of bacteria within cyanobacterial aggregates.</title>
        <authorList>
            <person name="Cai H."/>
        </authorList>
    </citation>
    <scope>NUCLEOTIDE SEQUENCE [LARGE SCALE GENOMIC DNA]</scope>
    <source>
        <strain evidence="1 2">TH16</strain>
    </source>
</reference>
<dbReference type="GO" id="GO:0016787">
    <property type="term" value="F:hydrolase activity"/>
    <property type="evidence" value="ECO:0007669"/>
    <property type="project" value="UniProtKB-KW"/>
</dbReference>
<keyword evidence="1" id="KW-0378">Hydrolase</keyword>
<dbReference type="OrthoDB" id="9785345at2"/>
<protein>
    <submittedName>
        <fullName evidence="1">Cell wall hydrolase</fullName>
    </submittedName>
</protein>
<organism evidence="1 2">
    <name type="scientific">Niveispirillum cyanobacteriorum</name>
    <dbReference type="NCBI Taxonomy" id="1612173"/>
    <lineage>
        <taxon>Bacteria</taxon>
        <taxon>Pseudomonadati</taxon>
        <taxon>Pseudomonadota</taxon>
        <taxon>Alphaproteobacteria</taxon>
        <taxon>Rhodospirillales</taxon>
        <taxon>Azospirillaceae</taxon>
        <taxon>Niveispirillum</taxon>
    </lineage>
</organism>
<accession>A0A2K9NBY0</accession>
<dbReference type="EMBL" id="CP025611">
    <property type="protein sequence ID" value="AUN30628.1"/>
    <property type="molecule type" value="Genomic_DNA"/>
</dbReference>
<dbReference type="Proteomes" id="UP000234752">
    <property type="component" value="Chromosome eg_1"/>
</dbReference>
<proteinExistence type="predicted"/>